<evidence type="ECO:0000313" key="3">
    <source>
        <dbReference type="Proteomes" id="UP000243975"/>
    </source>
</evidence>
<dbReference type="EMBL" id="LEKV01003406">
    <property type="protein sequence ID" value="KVH99907.1"/>
    <property type="molecule type" value="Genomic_DNA"/>
</dbReference>
<name>A0A118JZP4_CYNCS</name>
<feature type="region of interest" description="Disordered" evidence="1">
    <location>
        <begin position="1"/>
        <end position="31"/>
    </location>
</feature>
<gene>
    <name evidence="2" type="ORF">Ccrd_021862</name>
</gene>
<accession>A0A118JZP4</accession>
<feature type="compositionally biased region" description="Low complexity" evidence="1">
    <location>
        <begin position="1"/>
        <end position="18"/>
    </location>
</feature>
<dbReference type="InterPro" id="IPR029058">
    <property type="entry name" value="AB_hydrolase_fold"/>
</dbReference>
<dbReference type="PANTHER" id="PTHR45763">
    <property type="entry name" value="HYDROLASE, ALPHA/BETA FOLD FAMILY PROTEIN, EXPRESSED-RELATED"/>
    <property type="match status" value="1"/>
</dbReference>
<organism evidence="2 3">
    <name type="scientific">Cynara cardunculus var. scolymus</name>
    <name type="common">Globe artichoke</name>
    <name type="synonym">Cynara scolymus</name>
    <dbReference type="NCBI Taxonomy" id="59895"/>
    <lineage>
        <taxon>Eukaryota</taxon>
        <taxon>Viridiplantae</taxon>
        <taxon>Streptophyta</taxon>
        <taxon>Embryophyta</taxon>
        <taxon>Tracheophyta</taxon>
        <taxon>Spermatophyta</taxon>
        <taxon>Magnoliopsida</taxon>
        <taxon>eudicotyledons</taxon>
        <taxon>Gunneridae</taxon>
        <taxon>Pentapetalae</taxon>
        <taxon>asterids</taxon>
        <taxon>campanulids</taxon>
        <taxon>Asterales</taxon>
        <taxon>Asteraceae</taxon>
        <taxon>Carduoideae</taxon>
        <taxon>Cardueae</taxon>
        <taxon>Carduinae</taxon>
        <taxon>Cynara</taxon>
    </lineage>
</organism>
<keyword evidence="3" id="KW-1185">Reference proteome</keyword>
<dbReference type="Proteomes" id="UP000243975">
    <property type="component" value="Unassembled WGS sequence"/>
</dbReference>
<evidence type="ECO:0000256" key="1">
    <source>
        <dbReference type="SAM" id="MobiDB-lite"/>
    </source>
</evidence>
<evidence type="ECO:0008006" key="4">
    <source>
        <dbReference type="Google" id="ProtNLM"/>
    </source>
</evidence>
<dbReference type="PANTHER" id="PTHR45763:SF70">
    <property type="entry name" value="ALPHA_BETA HYDROLASE-1"/>
    <property type="match status" value="1"/>
</dbReference>
<dbReference type="SUPFAM" id="SSF53474">
    <property type="entry name" value="alpha/beta-Hydrolases"/>
    <property type="match status" value="1"/>
</dbReference>
<evidence type="ECO:0000313" key="2">
    <source>
        <dbReference type="EMBL" id="KVH99907.1"/>
    </source>
</evidence>
<dbReference type="AlphaFoldDB" id="A0A118JZP4"/>
<dbReference type="STRING" id="59895.A0A118JZP4"/>
<dbReference type="OMA" id="FWNTQKW"/>
<comment type="caution">
    <text evidence="2">The sequence shown here is derived from an EMBL/GenBank/DDBJ whole genome shotgun (WGS) entry which is preliminary data.</text>
</comment>
<dbReference type="Gramene" id="KVH99907">
    <property type="protein sequence ID" value="KVH99907"/>
    <property type="gene ID" value="Ccrd_021862"/>
</dbReference>
<sequence length="321" mass="36214">MKTTTMAAPTISAAAATSHTRKPNSDSSSRFPSGMLKKLLLVFFTGFLAWAYQSALAPPPKTVGSPDGLPVTSPRIKLRDGRHLSYKEYGVPKELAKYKIVFVHGFDSVKYYAALIEDLGIYIVSFDRPGYGESDPDPNRTLKSLALDIEELADQLGLGSKFYVFVQDQWTLRVAHYLPWLTYWWNTQKLFPSLTIIAHSPLVLSRQDRELIPKFTAGREAVQGQVRQQGEYESLHRDLNIGFGTWEFDPVEIENPFPNNEGSIHVWNGDEDLLVPVTLQRYVVQQLPWIRYHELKGAGHMFPYADGISDAILKTLLLGTK</sequence>
<reference evidence="2 3" key="1">
    <citation type="journal article" date="2016" name="Sci. Rep.">
        <title>The genome sequence of the outbreeding globe artichoke constructed de novo incorporating a phase-aware low-pass sequencing strategy of F1 progeny.</title>
        <authorList>
            <person name="Scaglione D."/>
            <person name="Reyes-Chin-Wo S."/>
            <person name="Acquadro A."/>
            <person name="Froenicke L."/>
            <person name="Portis E."/>
            <person name="Beitel C."/>
            <person name="Tirone M."/>
            <person name="Mauro R."/>
            <person name="Lo Monaco A."/>
            <person name="Mauromicale G."/>
            <person name="Faccioli P."/>
            <person name="Cattivelli L."/>
            <person name="Rieseberg L."/>
            <person name="Michelmore R."/>
            <person name="Lanteri S."/>
        </authorList>
    </citation>
    <scope>NUCLEOTIDE SEQUENCE [LARGE SCALE GENOMIC DNA]</scope>
    <source>
        <strain evidence="2">2C</strain>
    </source>
</reference>
<dbReference type="Gene3D" id="3.40.50.1820">
    <property type="entry name" value="alpha/beta hydrolase"/>
    <property type="match status" value="2"/>
</dbReference>
<protein>
    <recommendedName>
        <fullName evidence="4">AB hydrolase-1 domain-containing protein</fullName>
    </recommendedName>
</protein>
<proteinExistence type="predicted"/>